<dbReference type="InterPro" id="IPR050353">
    <property type="entry name" value="PyrK_electron_transfer"/>
</dbReference>
<gene>
    <name evidence="2" type="ORF">S01H4_47556</name>
</gene>
<dbReference type="PROSITE" id="PS51384">
    <property type="entry name" value="FAD_FR"/>
    <property type="match status" value="1"/>
</dbReference>
<dbReference type="SUPFAM" id="SSF63380">
    <property type="entry name" value="Riboflavin synthase domain-like"/>
    <property type="match status" value="1"/>
</dbReference>
<comment type="caution">
    <text evidence="2">The sequence shown here is derived from an EMBL/GenBank/DDBJ whole genome shotgun (WGS) entry which is preliminary data.</text>
</comment>
<accession>X1BYZ6</accession>
<dbReference type="PANTHER" id="PTHR43513">
    <property type="entry name" value="DIHYDROOROTATE DEHYDROGENASE B (NAD(+)), ELECTRON TRANSFER SUBUNIT"/>
    <property type="match status" value="1"/>
</dbReference>
<evidence type="ECO:0000313" key="2">
    <source>
        <dbReference type="EMBL" id="GAH00222.1"/>
    </source>
</evidence>
<feature type="domain" description="FAD-binding FR-type" evidence="1">
    <location>
        <begin position="4"/>
        <end position="103"/>
    </location>
</feature>
<protein>
    <recommendedName>
        <fullName evidence="1">FAD-binding FR-type domain-containing protein</fullName>
    </recommendedName>
</protein>
<feature type="non-terminal residue" evidence="2">
    <location>
        <position position="143"/>
    </location>
</feature>
<dbReference type="Gene3D" id="3.40.50.80">
    <property type="entry name" value="Nucleotide-binding domain of ferredoxin-NADP reductase (FNR) module"/>
    <property type="match status" value="1"/>
</dbReference>
<sequence>MRQKKIDTGEIIAKLPITADHMVMEIVAPRLAQQAKPGQFVMVKIQNNTTDPLLRIPLSIHSINANGISLLYRVIGTGTELLARKDPGDQINILGPLGNGFDVNIKPAKAILIAGGYGVAPLYALAELLITKNKAVTVFIGAA</sequence>
<reference evidence="2" key="1">
    <citation type="journal article" date="2014" name="Front. Microbiol.">
        <title>High frequency of phylogenetically diverse reductive dehalogenase-homologous genes in deep subseafloor sedimentary metagenomes.</title>
        <authorList>
            <person name="Kawai M."/>
            <person name="Futagami T."/>
            <person name="Toyoda A."/>
            <person name="Takaki Y."/>
            <person name="Nishi S."/>
            <person name="Hori S."/>
            <person name="Arai W."/>
            <person name="Tsubouchi T."/>
            <person name="Morono Y."/>
            <person name="Uchiyama I."/>
            <person name="Ito T."/>
            <person name="Fujiyama A."/>
            <person name="Inagaki F."/>
            <person name="Takami H."/>
        </authorList>
    </citation>
    <scope>NUCLEOTIDE SEQUENCE</scope>
    <source>
        <strain evidence="2">Expedition CK06-06</strain>
    </source>
</reference>
<dbReference type="AlphaFoldDB" id="X1BYZ6"/>
<organism evidence="2">
    <name type="scientific">marine sediment metagenome</name>
    <dbReference type="NCBI Taxonomy" id="412755"/>
    <lineage>
        <taxon>unclassified sequences</taxon>
        <taxon>metagenomes</taxon>
        <taxon>ecological metagenomes</taxon>
    </lineage>
</organism>
<dbReference type="PANTHER" id="PTHR43513:SF3">
    <property type="entry name" value="DIHYDROOROTATE DEHYDROGENASE B (NAD(+)), ELECTRON TRANSFER SUBUNIT-RELATED"/>
    <property type="match status" value="1"/>
</dbReference>
<dbReference type="EMBL" id="BART01026716">
    <property type="protein sequence ID" value="GAH00222.1"/>
    <property type="molecule type" value="Genomic_DNA"/>
</dbReference>
<dbReference type="InterPro" id="IPR039261">
    <property type="entry name" value="FNR_nucleotide-bd"/>
</dbReference>
<dbReference type="GO" id="GO:0016491">
    <property type="term" value="F:oxidoreductase activity"/>
    <property type="evidence" value="ECO:0007669"/>
    <property type="project" value="InterPro"/>
</dbReference>
<proteinExistence type="predicted"/>
<dbReference type="Gene3D" id="2.40.30.10">
    <property type="entry name" value="Translation factors"/>
    <property type="match status" value="1"/>
</dbReference>
<evidence type="ECO:0000259" key="1">
    <source>
        <dbReference type="PROSITE" id="PS51384"/>
    </source>
</evidence>
<dbReference type="InterPro" id="IPR017938">
    <property type="entry name" value="Riboflavin_synthase-like_b-brl"/>
</dbReference>
<name>X1BYZ6_9ZZZZ</name>
<dbReference type="SUPFAM" id="SSF52343">
    <property type="entry name" value="Ferredoxin reductase-like, C-terminal NADP-linked domain"/>
    <property type="match status" value="1"/>
</dbReference>
<dbReference type="InterPro" id="IPR017927">
    <property type="entry name" value="FAD-bd_FR_type"/>
</dbReference>